<accession>A0A2P2NN72</accession>
<protein>
    <submittedName>
        <fullName evidence="1">Uncharacterized protein</fullName>
    </submittedName>
</protein>
<proteinExistence type="predicted"/>
<dbReference type="AlphaFoldDB" id="A0A2P2NN72"/>
<sequence>MSVEPESFKRSTLQEKLEVALLRVVM</sequence>
<organism evidence="1">
    <name type="scientific">Rhizophora mucronata</name>
    <name type="common">Asiatic mangrove</name>
    <dbReference type="NCBI Taxonomy" id="61149"/>
    <lineage>
        <taxon>Eukaryota</taxon>
        <taxon>Viridiplantae</taxon>
        <taxon>Streptophyta</taxon>
        <taxon>Embryophyta</taxon>
        <taxon>Tracheophyta</taxon>
        <taxon>Spermatophyta</taxon>
        <taxon>Magnoliopsida</taxon>
        <taxon>eudicotyledons</taxon>
        <taxon>Gunneridae</taxon>
        <taxon>Pentapetalae</taxon>
        <taxon>rosids</taxon>
        <taxon>fabids</taxon>
        <taxon>Malpighiales</taxon>
        <taxon>Rhizophoraceae</taxon>
        <taxon>Rhizophora</taxon>
    </lineage>
</organism>
<reference evidence="1" key="1">
    <citation type="submission" date="2018-02" db="EMBL/GenBank/DDBJ databases">
        <title>Rhizophora mucronata_Transcriptome.</title>
        <authorList>
            <person name="Meera S.P."/>
            <person name="Sreeshan A."/>
            <person name="Augustine A."/>
        </authorList>
    </citation>
    <scope>NUCLEOTIDE SEQUENCE</scope>
    <source>
        <tissue evidence="1">Leaf</tissue>
    </source>
</reference>
<name>A0A2P2NN72_RHIMU</name>
<dbReference type="EMBL" id="GGEC01063421">
    <property type="protein sequence ID" value="MBX43905.1"/>
    <property type="molecule type" value="Transcribed_RNA"/>
</dbReference>
<evidence type="ECO:0000313" key="1">
    <source>
        <dbReference type="EMBL" id="MBX43905.1"/>
    </source>
</evidence>